<evidence type="ECO:0000256" key="1">
    <source>
        <dbReference type="SAM" id="SignalP"/>
    </source>
</evidence>
<keyword evidence="3" id="KW-1185">Reference proteome</keyword>
<reference evidence="2 3" key="2">
    <citation type="journal article" date="2007" name="PLoS Biol.">
        <title>Principles of genome evolution in the Drosophila melanogaster species group.</title>
        <authorList>
            <person name="Ranz J.M."/>
            <person name="Maurin D."/>
            <person name="Chan Y.S."/>
            <person name="von Grotthuss M."/>
            <person name="Hillier L.W."/>
            <person name="Roote J."/>
            <person name="Ashburner M."/>
            <person name="Bergman C.M."/>
        </authorList>
    </citation>
    <scope>NUCLEOTIDE SEQUENCE [LARGE SCALE GENOMIC DNA]</scope>
    <source>
        <strain evidence="3">Tai18E2 / Tucson 14021-0261.01</strain>
    </source>
</reference>
<proteinExistence type="predicted"/>
<reference evidence="2 3" key="1">
    <citation type="journal article" date="2007" name="Nature">
        <title>Evolution of genes and genomes on the Drosophila phylogeny.</title>
        <authorList>
            <consortium name="Drosophila 12 Genomes Consortium"/>
            <person name="Clark A.G."/>
            <person name="Eisen M.B."/>
            <person name="Smith D.R."/>
            <person name="Bergman C.M."/>
            <person name="Oliver B."/>
            <person name="Markow T.A."/>
            <person name="Kaufman T.C."/>
            <person name="Kellis M."/>
            <person name="Gelbart W."/>
            <person name="Iyer V.N."/>
            <person name="Pollard D.A."/>
            <person name="Sackton T.B."/>
            <person name="Larracuente A.M."/>
            <person name="Singh N.D."/>
            <person name="Abad J.P."/>
            <person name="Abt D.N."/>
            <person name="Adryan B."/>
            <person name="Aguade M."/>
            <person name="Akashi H."/>
            <person name="Anderson W.W."/>
            <person name="Aquadro C.F."/>
            <person name="Ardell D.H."/>
            <person name="Arguello R."/>
            <person name="Artieri C.G."/>
            <person name="Barbash D.A."/>
            <person name="Barker D."/>
            <person name="Barsanti P."/>
            <person name="Batterham P."/>
            <person name="Batzoglou S."/>
            <person name="Begun D."/>
            <person name="Bhutkar A."/>
            <person name="Blanco E."/>
            <person name="Bosak S.A."/>
            <person name="Bradley R.K."/>
            <person name="Brand A.D."/>
            <person name="Brent M.R."/>
            <person name="Brooks A.N."/>
            <person name="Brown R.H."/>
            <person name="Butlin R.K."/>
            <person name="Caggese C."/>
            <person name="Calvi B.R."/>
            <person name="Bernardo de Carvalho A."/>
            <person name="Caspi A."/>
            <person name="Castrezana S."/>
            <person name="Celniker S.E."/>
            <person name="Chang J.L."/>
            <person name="Chapple C."/>
            <person name="Chatterji S."/>
            <person name="Chinwalla A."/>
            <person name="Civetta A."/>
            <person name="Clifton S.W."/>
            <person name="Comeron J.M."/>
            <person name="Costello J.C."/>
            <person name="Coyne J.A."/>
            <person name="Daub J."/>
            <person name="David R.G."/>
            <person name="Delcher A.L."/>
            <person name="Delehaunty K."/>
            <person name="Do C.B."/>
            <person name="Ebling H."/>
            <person name="Edwards K."/>
            <person name="Eickbush T."/>
            <person name="Evans J.D."/>
            <person name="Filipski A."/>
            <person name="Findeiss S."/>
            <person name="Freyhult E."/>
            <person name="Fulton L."/>
            <person name="Fulton R."/>
            <person name="Garcia A.C."/>
            <person name="Gardiner A."/>
            <person name="Garfield D.A."/>
            <person name="Garvin B.E."/>
            <person name="Gibson G."/>
            <person name="Gilbert D."/>
            <person name="Gnerre S."/>
            <person name="Godfrey J."/>
            <person name="Good R."/>
            <person name="Gotea V."/>
            <person name="Gravely B."/>
            <person name="Greenberg A.J."/>
            <person name="Griffiths-Jones S."/>
            <person name="Gross S."/>
            <person name="Guigo R."/>
            <person name="Gustafson E.A."/>
            <person name="Haerty W."/>
            <person name="Hahn M.W."/>
            <person name="Halligan D.L."/>
            <person name="Halpern A.L."/>
            <person name="Halter G.M."/>
            <person name="Han M.V."/>
            <person name="Heger A."/>
            <person name="Hillier L."/>
            <person name="Hinrichs A.S."/>
            <person name="Holmes I."/>
            <person name="Hoskins R.A."/>
            <person name="Hubisz M.J."/>
            <person name="Hultmark D."/>
            <person name="Huntley M.A."/>
            <person name="Jaffe D.B."/>
            <person name="Jagadeeshan S."/>
            <person name="Jeck W.R."/>
            <person name="Johnson J."/>
            <person name="Jones C.D."/>
            <person name="Jordan W.C."/>
            <person name="Karpen G.H."/>
            <person name="Kataoka E."/>
            <person name="Keightley P.D."/>
            <person name="Kheradpour P."/>
            <person name="Kirkness E.F."/>
            <person name="Koerich L.B."/>
            <person name="Kristiansen K."/>
            <person name="Kudrna D."/>
            <person name="Kulathinal R.J."/>
            <person name="Kumar S."/>
            <person name="Kwok R."/>
            <person name="Lander E."/>
            <person name="Langley C.H."/>
            <person name="Lapoint R."/>
            <person name="Lazzaro B.P."/>
            <person name="Lee S.J."/>
            <person name="Levesque L."/>
            <person name="Li R."/>
            <person name="Lin C.F."/>
            <person name="Lin M.F."/>
            <person name="Lindblad-Toh K."/>
            <person name="Llopart A."/>
            <person name="Long M."/>
            <person name="Low L."/>
            <person name="Lozovsky E."/>
            <person name="Lu J."/>
            <person name="Luo M."/>
            <person name="Machado C.A."/>
            <person name="Makalowski W."/>
            <person name="Marzo M."/>
            <person name="Matsuda M."/>
            <person name="Matzkin L."/>
            <person name="McAllister B."/>
            <person name="McBride C.S."/>
            <person name="McKernan B."/>
            <person name="McKernan K."/>
            <person name="Mendez-Lago M."/>
            <person name="Minx P."/>
            <person name="Mollenhauer M.U."/>
            <person name="Montooth K."/>
            <person name="Mount S.M."/>
            <person name="Mu X."/>
            <person name="Myers E."/>
            <person name="Negre B."/>
            <person name="Newfeld S."/>
            <person name="Nielsen R."/>
            <person name="Noor M.A."/>
            <person name="O'Grady P."/>
            <person name="Pachter L."/>
            <person name="Papaceit M."/>
            <person name="Parisi M.J."/>
            <person name="Parisi M."/>
            <person name="Parts L."/>
            <person name="Pedersen J.S."/>
            <person name="Pesole G."/>
            <person name="Phillippy A.M."/>
            <person name="Ponting C.P."/>
            <person name="Pop M."/>
            <person name="Porcelli D."/>
            <person name="Powell J.R."/>
            <person name="Prohaska S."/>
            <person name="Pruitt K."/>
            <person name="Puig M."/>
            <person name="Quesneville H."/>
            <person name="Ram K.R."/>
            <person name="Rand D."/>
            <person name="Rasmussen M.D."/>
            <person name="Reed L.K."/>
            <person name="Reenan R."/>
            <person name="Reily A."/>
            <person name="Remington K.A."/>
            <person name="Rieger T.T."/>
            <person name="Ritchie M.G."/>
            <person name="Robin C."/>
            <person name="Rogers Y.H."/>
            <person name="Rohde C."/>
            <person name="Rozas J."/>
            <person name="Rubenfield M.J."/>
            <person name="Ruiz A."/>
            <person name="Russo S."/>
            <person name="Salzberg S.L."/>
            <person name="Sanchez-Gracia A."/>
            <person name="Saranga D.J."/>
            <person name="Sato H."/>
            <person name="Schaeffer S.W."/>
            <person name="Schatz M.C."/>
            <person name="Schlenke T."/>
            <person name="Schwartz R."/>
            <person name="Segarra C."/>
            <person name="Singh R.S."/>
            <person name="Sirot L."/>
            <person name="Sirota M."/>
            <person name="Sisneros N.B."/>
            <person name="Smith C.D."/>
            <person name="Smith T.F."/>
            <person name="Spieth J."/>
            <person name="Stage D.E."/>
            <person name="Stark A."/>
            <person name="Stephan W."/>
            <person name="Strausberg R.L."/>
            <person name="Strempel S."/>
            <person name="Sturgill D."/>
            <person name="Sutton G."/>
            <person name="Sutton G.G."/>
            <person name="Tao W."/>
            <person name="Teichmann S."/>
            <person name="Tobari Y.N."/>
            <person name="Tomimura Y."/>
            <person name="Tsolas J.M."/>
            <person name="Valente V.L."/>
            <person name="Venter E."/>
            <person name="Venter J.C."/>
            <person name="Vicario S."/>
            <person name="Vieira F.G."/>
            <person name="Vilella A.J."/>
            <person name="Villasante A."/>
            <person name="Walenz B."/>
            <person name="Wang J."/>
            <person name="Wasserman M."/>
            <person name="Watts T."/>
            <person name="Wilson D."/>
            <person name="Wilson R.K."/>
            <person name="Wing R.A."/>
            <person name="Wolfner M.F."/>
            <person name="Wong A."/>
            <person name="Wong G.K."/>
            <person name="Wu C.I."/>
            <person name="Wu G."/>
            <person name="Yamamoto D."/>
            <person name="Yang H.P."/>
            <person name="Yang S.P."/>
            <person name="Yorke J.A."/>
            <person name="Yoshida K."/>
            <person name="Zdobnov E."/>
            <person name="Zhang P."/>
            <person name="Zhang Y."/>
            <person name="Zimin A.V."/>
            <person name="Baldwin J."/>
            <person name="Abdouelleil A."/>
            <person name="Abdulkadir J."/>
            <person name="Abebe A."/>
            <person name="Abera B."/>
            <person name="Abreu J."/>
            <person name="Acer S.C."/>
            <person name="Aftuck L."/>
            <person name="Alexander A."/>
            <person name="An P."/>
            <person name="Anderson E."/>
            <person name="Anderson S."/>
            <person name="Arachi H."/>
            <person name="Azer M."/>
            <person name="Bachantsang P."/>
            <person name="Barry A."/>
            <person name="Bayul T."/>
            <person name="Berlin A."/>
            <person name="Bessette D."/>
            <person name="Bloom T."/>
            <person name="Blye J."/>
            <person name="Boguslavskiy L."/>
            <person name="Bonnet C."/>
            <person name="Boukhgalter B."/>
            <person name="Bourzgui I."/>
            <person name="Brown A."/>
            <person name="Cahill P."/>
            <person name="Channer S."/>
            <person name="Cheshatsang Y."/>
            <person name="Chuda L."/>
            <person name="Citroen M."/>
            <person name="Collymore A."/>
            <person name="Cooke P."/>
            <person name="Costello M."/>
            <person name="D'Aco K."/>
            <person name="Daza R."/>
            <person name="De Haan G."/>
            <person name="DeGray S."/>
            <person name="DeMaso C."/>
            <person name="Dhargay N."/>
            <person name="Dooley K."/>
            <person name="Dooley E."/>
            <person name="Doricent M."/>
            <person name="Dorje P."/>
            <person name="Dorjee K."/>
            <person name="Dupes A."/>
            <person name="Elong R."/>
            <person name="Falk J."/>
            <person name="Farina A."/>
            <person name="Faro S."/>
            <person name="Ferguson D."/>
            <person name="Fisher S."/>
            <person name="Foley C.D."/>
            <person name="Franke A."/>
            <person name="Friedrich D."/>
            <person name="Gadbois L."/>
            <person name="Gearin G."/>
            <person name="Gearin C.R."/>
            <person name="Giannoukos G."/>
            <person name="Goode T."/>
            <person name="Graham J."/>
            <person name="Grandbois E."/>
            <person name="Grewal S."/>
            <person name="Gyaltsen K."/>
            <person name="Hafez N."/>
            <person name="Hagos B."/>
            <person name="Hall J."/>
            <person name="Henson C."/>
            <person name="Hollinger A."/>
            <person name="Honan T."/>
            <person name="Huard M.D."/>
            <person name="Hughes L."/>
            <person name="Hurhula B."/>
            <person name="Husby M.E."/>
            <person name="Kamat A."/>
            <person name="Kanga B."/>
            <person name="Kashin S."/>
            <person name="Khazanovich D."/>
            <person name="Kisner P."/>
            <person name="Lance K."/>
            <person name="Lara M."/>
            <person name="Lee W."/>
            <person name="Lennon N."/>
            <person name="Letendre F."/>
            <person name="LeVine R."/>
            <person name="Lipovsky A."/>
            <person name="Liu X."/>
            <person name="Liu J."/>
            <person name="Liu S."/>
            <person name="Lokyitsang T."/>
            <person name="Lokyitsang Y."/>
            <person name="Lubonja R."/>
            <person name="Lui A."/>
            <person name="MacDonald P."/>
            <person name="Magnisalis V."/>
            <person name="Maru K."/>
            <person name="Matthews C."/>
            <person name="McCusker W."/>
            <person name="McDonough S."/>
            <person name="Mehta T."/>
            <person name="Meldrim J."/>
            <person name="Meneus L."/>
            <person name="Mihai O."/>
            <person name="Mihalev A."/>
            <person name="Mihova T."/>
            <person name="Mittelman R."/>
            <person name="Mlenga V."/>
            <person name="Montmayeur A."/>
            <person name="Mulrain L."/>
            <person name="Navidi A."/>
            <person name="Naylor J."/>
            <person name="Negash T."/>
            <person name="Nguyen T."/>
            <person name="Nguyen N."/>
            <person name="Nicol R."/>
            <person name="Norbu C."/>
            <person name="Norbu N."/>
            <person name="Novod N."/>
            <person name="O'Neill B."/>
            <person name="Osman S."/>
            <person name="Markiewicz E."/>
            <person name="Oyono O.L."/>
            <person name="Patti C."/>
            <person name="Phunkhang P."/>
            <person name="Pierre F."/>
            <person name="Priest M."/>
            <person name="Raghuraman S."/>
            <person name="Rege F."/>
            <person name="Reyes R."/>
            <person name="Rise C."/>
            <person name="Rogov P."/>
            <person name="Ross K."/>
            <person name="Ryan E."/>
            <person name="Settipalli S."/>
            <person name="Shea T."/>
            <person name="Sherpa N."/>
            <person name="Shi L."/>
            <person name="Shih D."/>
            <person name="Sparrow T."/>
            <person name="Spaulding J."/>
            <person name="Stalker J."/>
            <person name="Stange-Thomann N."/>
            <person name="Stavropoulos S."/>
            <person name="Stone C."/>
            <person name="Strader C."/>
            <person name="Tesfaye S."/>
            <person name="Thomson T."/>
            <person name="Thoulutsang Y."/>
            <person name="Thoulutsang D."/>
            <person name="Topham K."/>
            <person name="Topping I."/>
            <person name="Tsamla T."/>
            <person name="Vassiliev H."/>
            <person name="Vo A."/>
            <person name="Wangchuk T."/>
            <person name="Wangdi T."/>
            <person name="Weiand M."/>
            <person name="Wilkinson J."/>
            <person name="Wilson A."/>
            <person name="Yadav S."/>
            <person name="Young G."/>
            <person name="Yu Q."/>
            <person name="Zembek L."/>
            <person name="Zhong D."/>
            <person name="Zimmer A."/>
            <person name="Zwirko Z."/>
            <person name="Jaffe D.B."/>
            <person name="Alvarez P."/>
            <person name="Brockman W."/>
            <person name="Butler J."/>
            <person name="Chin C."/>
            <person name="Gnerre S."/>
            <person name="Grabherr M."/>
            <person name="Kleber M."/>
            <person name="Mauceli E."/>
            <person name="MacCallum I."/>
        </authorList>
    </citation>
    <scope>NUCLEOTIDE SEQUENCE [LARGE SCALE GENOMIC DNA]</scope>
    <source>
        <strain evidence="3">Tai18E2 / Tucson 14021-0261.01</strain>
    </source>
</reference>
<feature type="signal peptide" evidence="1">
    <location>
        <begin position="1"/>
        <end position="18"/>
    </location>
</feature>
<gene>
    <name evidence="2" type="primary">Dyak\GE13789</name>
    <name evidence="2" type="synonym">dyak_GLEANR_13968</name>
    <name evidence="2" type="synonym">GE13789</name>
    <name evidence="2" type="ORF">Dyak_GE13789</name>
</gene>
<dbReference type="KEGG" id="dya:Dyak_GE13789"/>
<sequence>MIWWIYLMSHICMQIVHAEHQAFRISRNQSLAIEAIDAPSKEGSVPKEFKSKGNQSAMRLYADWGYTMDSRKPLKQQCRSTGYQNEFSWLAVKNRNRVIEEPRRFLKDLRSDMYKKADAEKCHQPEMRNVQEFLECQVRRHMRLELHIPKYPNVPT</sequence>
<dbReference type="AlphaFoldDB" id="B4PA49"/>
<feature type="chain" id="PRO_5006458812" evidence="1">
    <location>
        <begin position="19"/>
        <end position="156"/>
    </location>
</feature>
<name>B4PA49_DROYA</name>
<organism evidence="2 3">
    <name type="scientific">Drosophila yakuba</name>
    <name type="common">Fruit fly</name>
    <dbReference type="NCBI Taxonomy" id="7245"/>
    <lineage>
        <taxon>Eukaryota</taxon>
        <taxon>Metazoa</taxon>
        <taxon>Ecdysozoa</taxon>
        <taxon>Arthropoda</taxon>
        <taxon>Hexapoda</taxon>
        <taxon>Insecta</taxon>
        <taxon>Pterygota</taxon>
        <taxon>Neoptera</taxon>
        <taxon>Endopterygota</taxon>
        <taxon>Diptera</taxon>
        <taxon>Brachycera</taxon>
        <taxon>Muscomorpha</taxon>
        <taxon>Ephydroidea</taxon>
        <taxon>Drosophilidae</taxon>
        <taxon>Drosophila</taxon>
        <taxon>Sophophora</taxon>
    </lineage>
</organism>
<protein>
    <submittedName>
        <fullName evidence="2">Uncharacterized protein</fullName>
    </submittedName>
</protein>
<dbReference type="OrthoDB" id="7855180at2759"/>
<evidence type="ECO:0000313" key="3">
    <source>
        <dbReference type="Proteomes" id="UP000002282"/>
    </source>
</evidence>
<keyword evidence="1" id="KW-0732">Signal</keyword>
<dbReference type="HOGENOM" id="CLU_2471406_0_0_1"/>
<dbReference type="EMBL" id="CM000158">
    <property type="protein sequence ID" value="EDW91380.2"/>
    <property type="molecule type" value="Genomic_DNA"/>
</dbReference>
<evidence type="ECO:0000313" key="2">
    <source>
        <dbReference type="EMBL" id="EDW91380.2"/>
    </source>
</evidence>
<accession>B4PA49</accession>
<dbReference type="Proteomes" id="UP000002282">
    <property type="component" value="Chromosome 2R"/>
</dbReference>